<proteinExistence type="inferred from homology"/>
<dbReference type="GO" id="GO:0008270">
    <property type="term" value="F:zinc ion binding"/>
    <property type="evidence" value="ECO:0007669"/>
    <property type="project" value="InterPro"/>
</dbReference>
<dbReference type="SUPFAM" id="SSF51069">
    <property type="entry name" value="Carbonic anhydrase"/>
    <property type="match status" value="1"/>
</dbReference>
<feature type="non-terminal residue" evidence="8">
    <location>
        <position position="1"/>
    </location>
</feature>
<dbReference type="Gene3D" id="3.10.200.10">
    <property type="entry name" value="Alpha carbonic anhydrase"/>
    <property type="match status" value="1"/>
</dbReference>
<feature type="domain" description="Alpha-carbonic anhydrase" evidence="7">
    <location>
        <begin position="1"/>
        <end position="240"/>
    </location>
</feature>
<evidence type="ECO:0000256" key="3">
    <source>
        <dbReference type="ARBA" id="ARBA00022723"/>
    </source>
</evidence>
<keyword evidence="4" id="KW-0862">Zinc</keyword>
<comment type="similarity">
    <text evidence="1">Belongs to the alpha-carbonic anhydrase family.</text>
</comment>
<dbReference type="InterPro" id="IPR036398">
    <property type="entry name" value="CA_dom_sf"/>
</dbReference>
<comment type="caution">
    <text evidence="8">The sequence shown here is derived from an EMBL/GenBank/DDBJ whole genome shotgun (WGS) entry which is preliminary data.</text>
</comment>
<dbReference type="CDD" id="cd00326">
    <property type="entry name" value="alpha_CA"/>
    <property type="match status" value="1"/>
</dbReference>
<evidence type="ECO:0000313" key="8">
    <source>
        <dbReference type="EMBL" id="GBO00609.1"/>
    </source>
</evidence>
<accession>A0A4Y2TJ40</accession>
<organism evidence="8 9">
    <name type="scientific">Araneus ventricosus</name>
    <name type="common">Orbweaver spider</name>
    <name type="synonym">Epeira ventricosa</name>
    <dbReference type="NCBI Taxonomy" id="182803"/>
    <lineage>
        <taxon>Eukaryota</taxon>
        <taxon>Metazoa</taxon>
        <taxon>Ecdysozoa</taxon>
        <taxon>Arthropoda</taxon>
        <taxon>Chelicerata</taxon>
        <taxon>Arachnida</taxon>
        <taxon>Araneae</taxon>
        <taxon>Araneomorphae</taxon>
        <taxon>Entelegynae</taxon>
        <taxon>Araneoidea</taxon>
        <taxon>Araneidae</taxon>
        <taxon>Araneus</taxon>
    </lineage>
</organism>
<evidence type="ECO:0000313" key="9">
    <source>
        <dbReference type="Proteomes" id="UP000499080"/>
    </source>
</evidence>
<dbReference type="Proteomes" id="UP000499080">
    <property type="component" value="Unassembled WGS sequence"/>
</dbReference>
<evidence type="ECO:0000259" key="7">
    <source>
        <dbReference type="PROSITE" id="PS51144"/>
    </source>
</evidence>
<keyword evidence="3" id="KW-0479">Metal-binding</keyword>
<dbReference type="EC" id="4.2.1.1" evidence="2"/>
<dbReference type="OrthoDB" id="6414576at2759"/>
<reference evidence="8 9" key="1">
    <citation type="journal article" date="2019" name="Sci. Rep.">
        <title>Orb-weaving spider Araneus ventricosus genome elucidates the spidroin gene catalogue.</title>
        <authorList>
            <person name="Kono N."/>
            <person name="Nakamura H."/>
            <person name="Ohtoshi R."/>
            <person name="Moran D.A.P."/>
            <person name="Shinohara A."/>
            <person name="Yoshida Y."/>
            <person name="Fujiwara M."/>
            <person name="Mori M."/>
            <person name="Tomita M."/>
            <person name="Arakawa K."/>
        </authorList>
    </citation>
    <scope>NUCLEOTIDE SEQUENCE [LARGE SCALE GENOMIC DNA]</scope>
</reference>
<keyword evidence="9" id="KW-1185">Reference proteome</keyword>
<dbReference type="SMART" id="SM01057">
    <property type="entry name" value="Carb_anhydrase"/>
    <property type="match status" value="1"/>
</dbReference>
<evidence type="ECO:0000256" key="1">
    <source>
        <dbReference type="ARBA" id="ARBA00010718"/>
    </source>
</evidence>
<evidence type="ECO:0000256" key="2">
    <source>
        <dbReference type="ARBA" id="ARBA00012925"/>
    </source>
</evidence>
<dbReference type="InterPro" id="IPR001148">
    <property type="entry name" value="CA_dom"/>
</dbReference>
<evidence type="ECO:0000256" key="4">
    <source>
        <dbReference type="ARBA" id="ARBA00022833"/>
    </source>
</evidence>
<dbReference type="PANTHER" id="PTHR18952">
    <property type="entry name" value="CARBONIC ANHYDRASE"/>
    <property type="match status" value="1"/>
</dbReference>
<keyword evidence="5" id="KW-0456">Lyase</keyword>
<dbReference type="PANTHER" id="PTHR18952:SF265">
    <property type="entry name" value="CARBONIC ANHYDRASE"/>
    <property type="match status" value="1"/>
</dbReference>
<evidence type="ECO:0000256" key="5">
    <source>
        <dbReference type="ARBA" id="ARBA00023239"/>
    </source>
</evidence>
<dbReference type="PROSITE" id="PS51144">
    <property type="entry name" value="ALPHA_CA_2"/>
    <property type="match status" value="1"/>
</dbReference>
<dbReference type="EMBL" id="BGPR01029050">
    <property type="protein sequence ID" value="GBO00609.1"/>
    <property type="molecule type" value="Genomic_DNA"/>
</dbReference>
<dbReference type="InterPro" id="IPR023561">
    <property type="entry name" value="Carbonic_anhydrase_a-class"/>
</dbReference>
<gene>
    <name evidence="8" type="primary">Ca15_4</name>
    <name evidence="8" type="ORF">AVEN_249700_1</name>
</gene>
<protein>
    <recommendedName>
        <fullName evidence="2">carbonic anhydrase</fullName>
        <ecNumber evidence="2">4.2.1.1</ecNumber>
    </recommendedName>
</protein>
<sequence length="240" mass="27515">PRQWPRLFPACNGDKQSPIDIETSNVKRDGHPQKLSFFGYDRAVRRADIVNDGYKVMITPGDNVKRGITIQGRNYNLLQLHFHWGSEKNPGAEHTLNRRRFEMEAQFVHRSSDNRTAVVGVLVQMANKDNQAFKPIVDFLSDVLYKDKSRRLRSYLNLNQLLPESAGSHYWYTGSLTAPMCTEDVAWFVLQRQQTIGQNQLNSFLEVYSVKQEDLSSDCLLAPNNRPLQNQNGRVIHASP</sequence>
<dbReference type="GO" id="GO:0004089">
    <property type="term" value="F:carbonate dehydratase activity"/>
    <property type="evidence" value="ECO:0007669"/>
    <property type="project" value="UniProtKB-EC"/>
</dbReference>
<name>A0A4Y2TJ40_ARAVE</name>
<evidence type="ECO:0000256" key="6">
    <source>
        <dbReference type="ARBA" id="ARBA00048348"/>
    </source>
</evidence>
<dbReference type="Pfam" id="PF00194">
    <property type="entry name" value="Carb_anhydrase"/>
    <property type="match status" value="1"/>
</dbReference>
<dbReference type="AlphaFoldDB" id="A0A4Y2TJ40"/>
<comment type="catalytic activity">
    <reaction evidence="6">
        <text>hydrogencarbonate + H(+) = CO2 + H2O</text>
        <dbReference type="Rhea" id="RHEA:10748"/>
        <dbReference type="ChEBI" id="CHEBI:15377"/>
        <dbReference type="ChEBI" id="CHEBI:15378"/>
        <dbReference type="ChEBI" id="CHEBI:16526"/>
        <dbReference type="ChEBI" id="CHEBI:17544"/>
        <dbReference type="EC" id="4.2.1.1"/>
    </reaction>
</comment>